<dbReference type="SMART" id="SM00345">
    <property type="entry name" value="HTH_GNTR"/>
    <property type="match status" value="1"/>
</dbReference>
<dbReference type="InterPro" id="IPR050679">
    <property type="entry name" value="Bact_HTH_transcr_reg"/>
</dbReference>
<dbReference type="EMBL" id="JACCCZ010000001">
    <property type="protein sequence ID" value="NYG01386.1"/>
    <property type="molecule type" value="Genomic_DNA"/>
</dbReference>
<dbReference type="InterPro" id="IPR036390">
    <property type="entry name" value="WH_DNA-bd_sf"/>
</dbReference>
<dbReference type="GeneID" id="98051453"/>
<keyword evidence="2" id="KW-0238">DNA-binding</keyword>
<dbReference type="AlphaFoldDB" id="A0A852W616"/>
<dbReference type="SUPFAM" id="SSF46785">
    <property type="entry name" value="Winged helix' DNA-binding domain"/>
    <property type="match status" value="1"/>
</dbReference>
<comment type="caution">
    <text evidence="5">The sequence shown here is derived from an EMBL/GenBank/DDBJ whole genome shotgun (WGS) entry which is preliminary data.</text>
</comment>
<accession>A0A852W616</accession>
<dbReference type="Proteomes" id="UP000549695">
    <property type="component" value="Unassembled WGS sequence"/>
</dbReference>
<dbReference type="SUPFAM" id="SSF64288">
    <property type="entry name" value="Chorismate lyase-like"/>
    <property type="match status" value="1"/>
</dbReference>
<evidence type="ECO:0000256" key="1">
    <source>
        <dbReference type="ARBA" id="ARBA00023015"/>
    </source>
</evidence>
<dbReference type="Gene3D" id="3.40.1410.10">
    <property type="entry name" value="Chorismate lyase-like"/>
    <property type="match status" value="1"/>
</dbReference>
<dbReference type="RefSeq" id="WP_301549157.1">
    <property type="nucleotide sequence ID" value="NZ_JACCCZ010000001.1"/>
</dbReference>
<dbReference type="InterPro" id="IPR000524">
    <property type="entry name" value="Tscrpt_reg_HTH_GntR"/>
</dbReference>
<evidence type="ECO:0000313" key="5">
    <source>
        <dbReference type="EMBL" id="NYG01386.1"/>
    </source>
</evidence>
<feature type="domain" description="HTH gntR-type" evidence="4">
    <location>
        <begin position="16"/>
        <end position="83"/>
    </location>
</feature>
<evidence type="ECO:0000256" key="2">
    <source>
        <dbReference type="ARBA" id="ARBA00023125"/>
    </source>
</evidence>
<dbReference type="PROSITE" id="PS50949">
    <property type="entry name" value="HTH_GNTR"/>
    <property type="match status" value="1"/>
</dbReference>
<evidence type="ECO:0000259" key="4">
    <source>
        <dbReference type="PROSITE" id="PS50949"/>
    </source>
</evidence>
<dbReference type="GO" id="GO:0045892">
    <property type="term" value="P:negative regulation of DNA-templated transcription"/>
    <property type="evidence" value="ECO:0007669"/>
    <property type="project" value="TreeGrafter"/>
</dbReference>
<dbReference type="InterPro" id="IPR036388">
    <property type="entry name" value="WH-like_DNA-bd_sf"/>
</dbReference>
<organism evidence="5 6">
    <name type="scientific">Pseudonocardia alni</name>
    <name type="common">Amycolata alni</name>
    <dbReference type="NCBI Taxonomy" id="33907"/>
    <lineage>
        <taxon>Bacteria</taxon>
        <taxon>Bacillati</taxon>
        <taxon>Actinomycetota</taxon>
        <taxon>Actinomycetes</taxon>
        <taxon>Pseudonocardiales</taxon>
        <taxon>Pseudonocardiaceae</taxon>
        <taxon>Pseudonocardia</taxon>
    </lineage>
</organism>
<proteinExistence type="predicted"/>
<dbReference type="CDD" id="cd07377">
    <property type="entry name" value="WHTH_GntR"/>
    <property type="match status" value="1"/>
</dbReference>
<gene>
    <name evidence="5" type="ORF">HDA37_001671</name>
</gene>
<dbReference type="InterPro" id="IPR028978">
    <property type="entry name" value="Chorismate_lyase_/UTRA_dom_sf"/>
</dbReference>
<evidence type="ECO:0000313" key="6">
    <source>
        <dbReference type="Proteomes" id="UP000549695"/>
    </source>
</evidence>
<name>A0A852W616_PSEA5</name>
<keyword evidence="3" id="KW-0804">Transcription</keyword>
<sequence length="248" mass="27419">MDSTMNGEVRIGDGVVPKHEQLRILLAETIARDFAPGDAFPSERRLCLDHGVSRVTVRAAVGELERDGLLTRVRGKGTYVAARTARSRLHLASFHDDMRRLGLTPTTVVLEVALTTGPPEAVRALGQGPDGRCWHLRRLRVADGVPMSIDDAWYDAEQVPDLDVHDLSGSVYGILQEHYRLPIDRAEQTVAAQQADEASAVLLGIPAGRPILVFDRTSSSGDRPVEYTVSRYRGDRYELHMSLDRSWA</sequence>
<protein>
    <submittedName>
        <fullName evidence="5">GntR family transcriptional regulator</fullName>
    </submittedName>
</protein>
<dbReference type="SMART" id="SM00866">
    <property type="entry name" value="UTRA"/>
    <property type="match status" value="1"/>
</dbReference>
<dbReference type="GO" id="GO:0003700">
    <property type="term" value="F:DNA-binding transcription factor activity"/>
    <property type="evidence" value="ECO:0007669"/>
    <property type="project" value="InterPro"/>
</dbReference>
<reference evidence="5 6" key="1">
    <citation type="submission" date="2020-07" db="EMBL/GenBank/DDBJ databases">
        <title>Sequencing the genomes of 1000 actinobacteria strains.</title>
        <authorList>
            <person name="Klenk H.-P."/>
        </authorList>
    </citation>
    <scope>NUCLEOTIDE SEQUENCE [LARGE SCALE GENOMIC DNA]</scope>
    <source>
        <strain evidence="5 6">DSM 44749</strain>
    </source>
</reference>
<dbReference type="PANTHER" id="PTHR44846:SF1">
    <property type="entry name" value="MANNOSYL-D-GLYCERATE TRANSPORT_METABOLISM SYSTEM REPRESSOR MNGR-RELATED"/>
    <property type="match status" value="1"/>
</dbReference>
<dbReference type="Pfam" id="PF07702">
    <property type="entry name" value="UTRA"/>
    <property type="match status" value="1"/>
</dbReference>
<evidence type="ECO:0000256" key="3">
    <source>
        <dbReference type="ARBA" id="ARBA00023163"/>
    </source>
</evidence>
<dbReference type="GO" id="GO:0003677">
    <property type="term" value="F:DNA binding"/>
    <property type="evidence" value="ECO:0007669"/>
    <property type="project" value="UniProtKB-KW"/>
</dbReference>
<dbReference type="PANTHER" id="PTHR44846">
    <property type="entry name" value="MANNOSYL-D-GLYCERATE TRANSPORT/METABOLISM SYSTEM REPRESSOR MNGR-RELATED"/>
    <property type="match status" value="1"/>
</dbReference>
<keyword evidence="6" id="KW-1185">Reference proteome</keyword>
<dbReference type="Gene3D" id="1.10.10.10">
    <property type="entry name" value="Winged helix-like DNA-binding domain superfamily/Winged helix DNA-binding domain"/>
    <property type="match status" value="1"/>
</dbReference>
<dbReference type="Pfam" id="PF00392">
    <property type="entry name" value="GntR"/>
    <property type="match status" value="1"/>
</dbReference>
<dbReference type="PRINTS" id="PR00035">
    <property type="entry name" value="HTHGNTR"/>
</dbReference>
<keyword evidence="1" id="KW-0805">Transcription regulation</keyword>
<dbReference type="InterPro" id="IPR011663">
    <property type="entry name" value="UTRA"/>
</dbReference>